<dbReference type="EMBL" id="BSUL01000001">
    <property type="protein sequence ID" value="GMA27654.1"/>
    <property type="molecule type" value="Genomic_DNA"/>
</dbReference>
<evidence type="ECO:0000313" key="2">
    <source>
        <dbReference type="EMBL" id="GMA27654.1"/>
    </source>
</evidence>
<name>A0AA37UBT7_9MICO</name>
<comment type="caution">
    <text evidence="2">The sequence shown here is derived from an EMBL/GenBank/DDBJ whole genome shotgun (WGS) entry which is preliminary data.</text>
</comment>
<dbReference type="RefSeq" id="WP_284230414.1">
    <property type="nucleotide sequence ID" value="NZ_BSUL01000001.1"/>
</dbReference>
<dbReference type="InterPro" id="IPR015942">
    <property type="entry name" value="Asp/Glu/hydantoin_racemase"/>
</dbReference>
<gene>
    <name evidence="2" type="ORF">GCM10025874_09070</name>
</gene>
<proteinExistence type="inferred from homology"/>
<comment type="similarity">
    <text evidence="1">Belongs to the HyuE racemase family.</text>
</comment>
<dbReference type="InterPro" id="IPR053714">
    <property type="entry name" value="Iso_Racemase_Enz_sf"/>
</dbReference>
<sequence length="222" mass="22243">MNAVPRVLLVNPNSSPATTARLRALAEAAHPELRFTAIADAEAPRILTGPEALDAAAARMARLDLDQPEFDDVAAVIVCAFGDPGADALRERMRVPVVGIGAASVRAASGLGPWAIATTTPALAQRLSQLAQDHGGAGFLGSVFTTSAAEHLAGDEARTVLELRAAVAEAAARGAVAVVIGGGPLADAAAALHAESADVAIVQPLLAALDEVAAALLAAPAH</sequence>
<dbReference type="Pfam" id="PF01177">
    <property type="entry name" value="Asp_Glu_race"/>
    <property type="match status" value="1"/>
</dbReference>
<organism evidence="2 3">
    <name type="scientific">Arenivirga flava</name>
    <dbReference type="NCBI Taxonomy" id="1930060"/>
    <lineage>
        <taxon>Bacteria</taxon>
        <taxon>Bacillati</taxon>
        <taxon>Actinomycetota</taxon>
        <taxon>Actinomycetes</taxon>
        <taxon>Micrococcales</taxon>
        <taxon>Microbacteriaceae</taxon>
        <taxon>Arenivirga</taxon>
    </lineage>
</organism>
<protein>
    <submittedName>
        <fullName evidence="2">Hydantoin racemase</fullName>
    </submittedName>
</protein>
<dbReference type="GO" id="GO:0047661">
    <property type="term" value="F:amino-acid racemase activity"/>
    <property type="evidence" value="ECO:0007669"/>
    <property type="project" value="InterPro"/>
</dbReference>
<dbReference type="PANTHER" id="PTHR28047:SF5">
    <property type="entry name" value="PROTEIN DCG1"/>
    <property type="match status" value="1"/>
</dbReference>
<keyword evidence="3" id="KW-1185">Reference proteome</keyword>
<evidence type="ECO:0000256" key="1">
    <source>
        <dbReference type="ARBA" id="ARBA00038414"/>
    </source>
</evidence>
<dbReference type="Proteomes" id="UP001157160">
    <property type="component" value="Unassembled WGS sequence"/>
</dbReference>
<evidence type="ECO:0000313" key="3">
    <source>
        <dbReference type="Proteomes" id="UP001157160"/>
    </source>
</evidence>
<dbReference type="PANTHER" id="PTHR28047">
    <property type="entry name" value="PROTEIN DCG1"/>
    <property type="match status" value="1"/>
</dbReference>
<dbReference type="AlphaFoldDB" id="A0AA37UBT7"/>
<reference evidence="2 3" key="1">
    <citation type="journal article" date="2014" name="Int. J. Syst. Evol. Microbiol.">
        <title>Complete genome sequence of Corynebacterium casei LMG S-19264T (=DSM 44701T), isolated from a smear-ripened cheese.</title>
        <authorList>
            <consortium name="US DOE Joint Genome Institute (JGI-PGF)"/>
            <person name="Walter F."/>
            <person name="Albersmeier A."/>
            <person name="Kalinowski J."/>
            <person name="Ruckert C."/>
        </authorList>
    </citation>
    <scope>NUCLEOTIDE SEQUENCE [LARGE SCALE GENOMIC DNA]</scope>
    <source>
        <strain evidence="2 3">NBRC 112289</strain>
    </source>
</reference>
<dbReference type="Gene3D" id="3.40.50.12500">
    <property type="match status" value="1"/>
</dbReference>
<dbReference type="InterPro" id="IPR052186">
    <property type="entry name" value="Hydantoin_racemase-like"/>
</dbReference>
<accession>A0AA37UBT7</accession>